<evidence type="ECO:0000313" key="7">
    <source>
        <dbReference type="Proteomes" id="UP000765802"/>
    </source>
</evidence>
<organism evidence="6 7">
    <name type="scientific">Flavihumibacter stibioxidans</name>
    <dbReference type="NCBI Taxonomy" id="1834163"/>
    <lineage>
        <taxon>Bacteria</taxon>
        <taxon>Pseudomonadati</taxon>
        <taxon>Bacteroidota</taxon>
        <taxon>Chitinophagia</taxon>
        <taxon>Chitinophagales</taxon>
        <taxon>Chitinophagaceae</taxon>
        <taxon>Flavihumibacter</taxon>
    </lineage>
</organism>
<accession>A0ABR7M7R2</accession>
<keyword evidence="3" id="KW-0325">Glycoprotein</keyword>
<evidence type="ECO:0000313" key="6">
    <source>
        <dbReference type="EMBL" id="MBC6490874.1"/>
    </source>
</evidence>
<comment type="caution">
    <text evidence="6">The sequence shown here is derived from an EMBL/GenBank/DDBJ whole genome shotgun (WGS) entry which is preliminary data.</text>
</comment>
<keyword evidence="2" id="KW-0677">Repeat</keyword>
<dbReference type="Pfam" id="PF13517">
    <property type="entry name" value="FG-GAP_3"/>
    <property type="match status" value="5"/>
</dbReference>
<feature type="signal peptide" evidence="4">
    <location>
        <begin position="1"/>
        <end position="21"/>
    </location>
</feature>
<name>A0ABR7M7R2_9BACT</name>
<dbReference type="Gene3D" id="2.130.10.130">
    <property type="entry name" value="Integrin alpha, N-terminal"/>
    <property type="match status" value="3"/>
</dbReference>
<keyword evidence="7" id="KW-1185">Reference proteome</keyword>
<reference evidence="6 7" key="1">
    <citation type="submission" date="2016-07" db="EMBL/GenBank/DDBJ databases">
        <title>Genome analysis of Flavihumibacter stibioxidans YS-17.</title>
        <authorList>
            <person name="Shi K."/>
            <person name="Han Y."/>
            <person name="Wang G."/>
        </authorList>
    </citation>
    <scope>NUCLEOTIDE SEQUENCE [LARGE SCALE GENOMIC DNA]</scope>
    <source>
        <strain evidence="6 7">YS-17</strain>
    </source>
</reference>
<dbReference type="SMART" id="SM00191">
    <property type="entry name" value="Int_alpha"/>
    <property type="match status" value="4"/>
</dbReference>
<dbReference type="SUPFAM" id="SSF69318">
    <property type="entry name" value="Integrin alpha N-terminal domain"/>
    <property type="match status" value="3"/>
</dbReference>
<dbReference type="PANTHER" id="PTHR16026:SF0">
    <property type="entry name" value="CARTILAGE ACIDIC PROTEIN 1"/>
    <property type="match status" value="1"/>
</dbReference>
<dbReference type="InterPro" id="IPR027039">
    <property type="entry name" value="Crtac1"/>
</dbReference>
<dbReference type="EMBL" id="MBUA01000012">
    <property type="protein sequence ID" value="MBC6490874.1"/>
    <property type="molecule type" value="Genomic_DNA"/>
</dbReference>
<evidence type="ECO:0000256" key="2">
    <source>
        <dbReference type="ARBA" id="ARBA00022737"/>
    </source>
</evidence>
<evidence type="ECO:0000256" key="4">
    <source>
        <dbReference type="SAM" id="SignalP"/>
    </source>
</evidence>
<sequence length="1110" mass="123358">MNLSRKYWGLLFLLLSAGLFSCRQHKAVAPRFTMLESGRTGIEFANRLKATPDFNMFNYMYFYNGAGIGAGDFNQDGLVDLFFAGNQVGNSLYLNKGNLQFRDITRDSRIPQDGGWSTGISVVDINNDGRLDLYVCRVGSFANLKSRNQLLINTGNHNGVPQFSDSAAAYGIDFSGFSTQAAFIDHDLDGDLDMYLMNHSIHHNGTFGERKKFLGTSHPLAGDRFFRNDGNRFEDITAQAGINSSAIGYGLGIAVSDINYDGYPDIYIGNDFHENDYLYINQRDGSFRDELTERIMHTSQFSMGVDIADINNDAAPEIISMDMLPDDPYILKRSLGEDEYNLFQMKIRYGYNHQYARNNLQLNDGRGRFRETGLYSGVSATDWSWAPLWFDFDNDGNKDLFVSNGIPKRLNDIDYVNYVSNEEVQTKIREGRMDDREMNLIEKFPQIKLPNRFFLNRGSASFADGADSVENNRSTYSNGAVYADLDNDGDLDIVVNNIDEPAMVYRNNTAGDSTANRYLRLELKGSDKNIRAIGATAIVYSGNSVHVYEKYPVRGFQSSMEIPLHIGLNNVRVDSLLLVWPDRTFQRLSIADSSRKISLDYSPGLPVFNKESLKVFSARVQPAVDITRASGLDWLHRENPFVEFNREPLIPRMISTEGPALAVADINHDGLEDVFIGAARNATGVVFLQEADGRFSPIPQPALASDSAYEDVDACWMDVNKDSHPDLIVVSGGNEFYGTDSVRQPRLYLNDGNGRLLKRAGAFPKIYLTGSVVAPNDVNGDGYPDLFIGARSVPFEYGATPASYLLINDGKGGFEDHTSNLAPGLLQAGLVKHGEWADLNGDKVPELLLATEWNHLQVYEKKAGKYVPRSLGNGKGWWNTVRTFDADNDGDLDLLAGNLGLNSRLKASSGEPVRLYFGDFDGNGKKEQVMTYYLHGRELPFANKAELEKQVPLLKKKFLYAEDFAKATLEDLFGKTELDRAMQFTADNFSSQVLMNDGKGNFTARTLPWEAQLSTLNAAAFTDINGDGLTDILTGGNFFENNIQMGRNDADPGAVLVNRGKGAFEYRLIGLPFPVGQVRKISPLKSVAAGQVFILARNSDSLLVIQLVKN</sequence>
<protein>
    <recommendedName>
        <fullName evidence="5">ASPIC/UnbV domain-containing protein</fullName>
    </recommendedName>
</protein>
<gene>
    <name evidence="6" type="ORF">BC349_07510</name>
</gene>
<dbReference type="PANTHER" id="PTHR16026">
    <property type="entry name" value="CARTILAGE ACIDIC PROTEIN 1"/>
    <property type="match status" value="1"/>
</dbReference>
<dbReference type="PROSITE" id="PS51257">
    <property type="entry name" value="PROKAR_LIPOPROTEIN"/>
    <property type="match status" value="1"/>
</dbReference>
<feature type="domain" description="ASPIC/UnbV" evidence="5">
    <location>
        <begin position="532"/>
        <end position="589"/>
    </location>
</feature>
<feature type="chain" id="PRO_5047405778" description="ASPIC/UnbV domain-containing protein" evidence="4">
    <location>
        <begin position="22"/>
        <end position="1110"/>
    </location>
</feature>
<keyword evidence="1 4" id="KW-0732">Signal</keyword>
<dbReference type="Proteomes" id="UP000765802">
    <property type="component" value="Unassembled WGS sequence"/>
</dbReference>
<dbReference type="Pfam" id="PF07593">
    <property type="entry name" value="UnbV_ASPIC"/>
    <property type="match status" value="1"/>
</dbReference>
<evidence type="ECO:0000259" key="5">
    <source>
        <dbReference type="Pfam" id="PF07593"/>
    </source>
</evidence>
<evidence type="ECO:0000256" key="3">
    <source>
        <dbReference type="ARBA" id="ARBA00023180"/>
    </source>
</evidence>
<dbReference type="InterPro" id="IPR028994">
    <property type="entry name" value="Integrin_alpha_N"/>
</dbReference>
<evidence type="ECO:0000256" key="1">
    <source>
        <dbReference type="ARBA" id="ARBA00022729"/>
    </source>
</evidence>
<proteinExistence type="predicted"/>
<dbReference type="RefSeq" id="WP_187256219.1">
    <property type="nucleotide sequence ID" value="NZ_JBHULF010000014.1"/>
</dbReference>
<dbReference type="InterPro" id="IPR013517">
    <property type="entry name" value="FG-GAP"/>
</dbReference>
<dbReference type="InterPro" id="IPR011519">
    <property type="entry name" value="UnbV_ASPIC"/>
</dbReference>
<dbReference type="InterPro" id="IPR013519">
    <property type="entry name" value="Int_alpha_beta-p"/>
</dbReference>